<dbReference type="Gene3D" id="3.30.160.60">
    <property type="entry name" value="Classic Zinc Finger"/>
    <property type="match status" value="1"/>
</dbReference>
<organism evidence="3 4">
    <name type="scientific">Chrysodeixis includens</name>
    <name type="common">Soybean looper</name>
    <name type="synonym">Pseudoplusia includens</name>
    <dbReference type="NCBI Taxonomy" id="689277"/>
    <lineage>
        <taxon>Eukaryota</taxon>
        <taxon>Metazoa</taxon>
        <taxon>Ecdysozoa</taxon>
        <taxon>Arthropoda</taxon>
        <taxon>Hexapoda</taxon>
        <taxon>Insecta</taxon>
        <taxon>Pterygota</taxon>
        <taxon>Neoptera</taxon>
        <taxon>Endopterygota</taxon>
        <taxon>Lepidoptera</taxon>
        <taxon>Glossata</taxon>
        <taxon>Ditrysia</taxon>
        <taxon>Noctuoidea</taxon>
        <taxon>Noctuidae</taxon>
        <taxon>Plusiinae</taxon>
        <taxon>Chrysodeixis</taxon>
    </lineage>
</organism>
<name>A0A9P0C2F8_CHRIL</name>
<feature type="region of interest" description="Disordered" evidence="1">
    <location>
        <begin position="240"/>
        <end position="270"/>
    </location>
</feature>
<evidence type="ECO:0000313" key="3">
    <source>
        <dbReference type="EMBL" id="CAH0600427.1"/>
    </source>
</evidence>
<protein>
    <recommendedName>
        <fullName evidence="2">C2H2-type domain-containing protein</fullName>
    </recommendedName>
</protein>
<sequence>MSDASNGDLIIIDENYVNETSTNQFDDNLNKETGVHFLTEPMNDEPTPKQNEEKEGTKETTKGRHELLEYLLRHDGSVICKMCGEVLQTRTHWYRHKYKRHAPNQTNPTPLFQCEQCFVYFKSRKGYIGHLASRHSELLSDSSPVLTNSPPETCTKAHASTQVMDEVKEESDPEPQILNPTEYTYQDTTIKQVPTRPVETKKSYRNKELNTVKQAEWEEKRSREEKMVADIIDRVRRECEAQPNRGTPARRGYSRRANVMHSLRRTDALS</sequence>
<dbReference type="AlphaFoldDB" id="A0A9P0C2F8"/>
<evidence type="ECO:0000313" key="4">
    <source>
        <dbReference type="Proteomes" id="UP001154114"/>
    </source>
</evidence>
<keyword evidence="4" id="KW-1185">Reference proteome</keyword>
<evidence type="ECO:0000259" key="2">
    <source>
        <dbReference type="PROSITE" id="PS00028"/>
    </source>
</evidence>
<dbReference type="EMBL" id="LR824006">
    <property type="protein sequence ID" value="CAH0600427.1"/>
    <property type="molecule type" value="Genomic_DNA"/>
</dbReference>
<feature type="domain" description="C2H2-type" evidence="2">
    <location>
        <begin position="114"/>
        <end position="135"/>
    </location>
</feature>
<dbReference type="InterPro" id="IPR013087">
    <property type="entry name" value="Znf_C2H2_type"/>
</dbReference>
<feature type="domain" description="C2H2-type" evidence="2">
    <location>
        <begin position="80"/>
        <end position="101"/>
    </location>
</feature>
<gene>
    <name evidence="3" type="ORF">CINC_LOCUS9370</name>
</gene>
<dbReference type="PROSITE" id="PS00028">
    <property type="entry name" value="ZINC_FINGER_C2H2_1"/>
    <property type="match status" value="2"/>
</dbReference>
<dbReference type="OrthoDB" id="6359816at2759"/>
<feature type="region of interest" description="Disordered" evidence="1">
    <location>
        <begin position="38"/>
        <end position="61"/>
    </location>
</feature>
<feature type="compositionally biased region" description="Basic and acidic residues" evidence="1">
    <location>
        <begin position="46"/>
        <end position="61"/>
    </location>
</feature>
<reference evidence="3" key="1">
    <citation type="submission" date="2021-12" db="EMBL/GenBank/DDBJ databases">
        <authorList>
            <person name="King R."/>
        </authorList>
    </citation>
    <scope>NUCLEOTIDE SEQUENCE</scope>
</reference>
<dbReference type="SMART" id="SM00355">
    <property type="entry name" value="ZnF_C2H2"/>
    <property type="match status" value="2"/>
</dbReference>
<dbReference type="Proteomes" id="UP001154114">
    <property type="component" value="Chromosome 3"/>
</dbReference>
<proteinExistence type="predicted"/>
<evidence type="ECO:0000256" key="1">
    <source>
        <dbReference type="SAM" id="MobiDB-lite"/>
    </source>
</evidence>
<accession>A0A9P0C2F8</accession>